<evidence type="ECO:0000313" key="2">
    <source>
        <dbReference type="Proteomes" id="UP000254258"/>
    </source>
</evidence>
<accession>A0A370X3F1</accession>
<dbReference type="OrthoDB" id="4227471at2"/>
<name>A0A370X3F1_9GAMM</name>
<comment type="caution">
    <text evidence="1">The sequence shown here is derived from an EMBL/GenBank/DDBJ whole genome shotgun (WGS) entry which is preliminary data.</text>
</comment>
<dbReference type="EMBL" id="QRBE01000003">
    <property type="protein sequence ID" value="RDS82810.1"/>
    <property type="molecule type" value="Genomic_DNA"/>
</dbReference>
<organism evidence="1 2">
    <name type="scientific">Dyella monticola</name>
    <dbReference type="NCBI Taxonomy" id="1927958"/>
    <lineage>
        <taxon>Bacteria</taxon>
        <taxon>Pseudomonadati</taxon>
        <taxon>Pseudomonadota</taxon>
        <taxon>Gammaproteobacteria</taxon>
        <taxon>Lysobacterales</taxon>
        <taxon>Rhodanobacteraceae</taxon>
        <taxon>Dyella</taxon>
    </lineage>
</organism>
<reference evidence="1 2" key="1">
    <citation type="submission" date="2018-07" db="EMBL/GenBank/DDBJ databases">
        <title>Dyella monticola sp. nov. and Dyella psychrodurans sp. nov. isolated from monsoon evergreen broad-leaved forest soil of Dinghu Mountain, China.</title>
        <authorList>
            <person name="Gao Z."/>
            <person name="Qiu L."/>
        </authorList>
    </citation>
    <scope>NUCLEOTIDE SEQUENCE [LARGE SCALE GENOMIC DNA]</scope>
    <source>
        <strain evidence="1 2">4G-K06</strain>
    </source>
</reference>
<keyword evidence="2" id="KW-1185">Reference proteome</keyword>
<dbReference type="Proteomes" id="UP000254258">
    <property type="component" value="Unassembled WGS sequence"/>
</dbReference>
<protein>
    <submittedName>
        <fullName evidence="1">Uncharacterized protein</fullName>
    </submittedName>
</protein>
<gene>
    <name evidence="1" type="ORF">DWU98_06575</name>
</gene>
<proteinExistence type="predicted"/>
<dbReference type="AlphaFoldDB" id="A0A370X3F1"/>
<sequence length="128" mass="13468">MTYSDHEAWACTPPLNDSQLTGGYAEVVNANGLFSCDTLFLPGNEDRVVTYNWNDQVSYSTITYTNATVVNALGQIVITETGTVTAGNGLGSSAVLVTTEFSSLLNNCGTSQGQESFAGQQTLAITAL</sequence>
<evidence type="ECO:0000313" key="1">
    <source>
        <dbReference type="EMBL" id="RDS82810.1"/>
    </source>
</evidence>
<dbReference type="RefSeq" id="WP_147293242.1">
    <property type="nucleotide sequence ID" value="NZ_QRBE01000003.1"/>
</dbReference>